<name>A0A0A2LB57_PENIT</name>
<organism evidence="1 2">
    <name type="scientific">Penicillium italicum</name>
    <name type="common">Blue mold</name>
    <dbReference type="NCBI Taxonomy" id="40296"/>
    <lineage>
        <taxon>Eukaryota</taxon>
        <taxon>Fungi</taxon>
        <taxon>Dikarya</taxon>
        <taxon>Ascomycota</taxon>
        <taxon>Pezizomycotina</taxon>
        <taxon>Eurotiomycetes</taxon>
        <taxon>Eurotiomycetidae</taxon>
        <taxon>Eurotiales</taxon>
        <taxon>Aspergillaceae</taxon>
        <taxon>Penicillium</taxon>
    </lineage>
</organism>
<evidence type="ECO:0000313" key="2">
    <source>
        <dbReference type="Proteomes" id="UP000030104"/>
    </source>
</evidence>
<dbReference type="OrthoDB" id="4367324at2759"/>
<gene>
    <name evidence="1" type="ORF">PITC_073080</name>
</gene>
<dbReference type="HOGENOM" id="CLU_093534_0_0_1"/>
<comment type="caution">
    <text evidence="1">The sequence shown here is derived from an EMBL/GenBank/DDBJ whole genome shotgun (WGS) entry which is preliminary data.</text>
</comment>
<dbReference type="PhylomeDB" id="A0A0A2LB57"/>
<sequence length="254" mass="28181">MVLQTLLDYLSVGLPPIPVGSTAPSRDTTNPRHGAADVTQVVSWPEFSYSTIIQRYGVPLQSKWIQSDPIASPPAAIRDEPHFQLRFAGLILPRIRRSLRAAFEQLASELATRRLSPVTFDGGSVAYVIDLFRPDTAFIAVGAASRSNRAPGDLKVSWKWQSSWRYSQTLAEQREYKQVLAQVNFYMRQHNARYGYILTNTELVAVKRLEGSGRLAVSSAVPWKGGGVGELSVLLALWYLGMLAAEDATWFLNA</sequence>
<reference evidence="1 2" key="1">
    <citation type="journal article" date="2015" name="Mol. Plant Microbe Interact.">
        <title>Genome, transcriptome, and functional analyses of Penicillium expansum provide new insights into secondary metabolism and pathogenicity.</title>
        <authorList>
            <person name="Ballester A.R."/>
            <person name="Marcet-Houben M."/>
            <person name="Levin E."/>
            <person name="Sela N."/>
            <person name="Selma-Lazaro C."/>
            <person name="Carmona L."/>
            <person name="Wisniewski M."/>
            <person name="Droby S."/>
            <person name="Gonzalez-Candelas L."/>
            <person name="Gabaldon T."/>
        </authorList>
    </citation>
    <scope>NUCLEOTIDE SEQUENCE [LARGE SCALE GENOMIC DNA]</scope>
    <source>
        <strain evidence="1 2">PHI-1</strain>
    </source>
</reference>
<evidence type="ECO:0000313" key="1">
    <source>
        <dbReference type="EMBL" id="KGO76426.1"/>
    </source>
</evidence>
<dbReference type="AlphaFoldDB" id="A0A0A2LB57"/>
<dbReference type="OMA" id="WKWQSSW"/>
<protein>
    <submittedName>
        <fullName evidence="1">Uncharacterized protein</fullName>
    </submittedName>
</protein>
<accession>A0A0A2LB57</accession>
<dbReference type="Proteomes" id="UP000030104">
    <property type="component" value="Unassembled WGS sequence"/>
</dbReference>
<keyword evidence="2" id="KW-1185">Reference proteome</keyword>
<dbReference type="STRING" id="40296.A0A0A2LB57"/>
<dbReference type="EMBL" id="JQGA01000261">
    <property type="protein sequence ID" value="KGO76426.1"/>
    <property type="molecule type" value="Genomic_DNA"/>
</dbReference>
<proteinExistence type="predicted"/>